<gene>
    <name evidence="4" type="ORF">DES53_12242</name>
</gene>
<keyword evidence="5" id="KW-1185">Reference proteome</keyword>
<dbReference type="PANTHER" id="PTHR11852">
    <property type="entry name" value="PLATELET-ACTIVATING FACTOR ACETYLHYDROLASE"/>
    <property type="match status" value="1"/>
</dbReference>
<comment type="similarity">
    <text evidence="1">Belongs to the 'GDSL' lipolytic enzyme family. Platelet-activating factor acetylhydrolase IB beta/gamma subunits subfamily.</text>
</comment>
<evidence type="ECO:0000256" key="2">
    <source>
        <dbReference type="SAM" id="SignalP"/>
    </source>
</evidence>
<dbReference type="InterPro" id="IPR013830">
    <property type="entry name" value="SGNH_hydro"/>
</dbReference>
<accession>A0A366H0V9</accession>
<dbReference type="EMBL" id="QNRR01000022">
    <property type="protein sequence ID" value="RBP35375.1"/>
    <property type="molecule type" value="Genomic_DNA"/>
</dbReference>
<evidence type="ECO:0000256" key="1">
    <source>
        <dbReference type="ARBA" id="ARBA00038184"/>
    </source>
</evidence>
<evidence type="ECO:0000313" key="4">
    <source>
        <dbReference type="EMBL" id="RBP35375.1"/>
    </source>
</evidence>
<dbReference type="SUPFAM" id="SSF52266">
    <property type="entry name" value="SGNH hydrolase"/>
    <property type="match status" value="1"/>
</dbReference>
<dbReference type="InterPro" id="IPR036514">
    <property type="entry name" value="SGNH_hydro_sf"/>
</dbReference>
<dbReference type="Pfam" id="PF13472">
    <property type="entry name" value="Lipase_GDSL_2"/>
    <property type="match status" value="1"/>
</dbReference>
<reference evidence="4 5" key="1">
    <citation type="submission" date="2018-06" db="EMBL/GenBank/DDBJ databases">
        <title>Genomic Encyclopedia of Type Strains, Phase IV (KMG-IV): sequencing the most valuable type-strain genomes for metagenomic binning, comparative biology and taxonomic classification.</title>
        <authorList>
            <person name="Goeker M."/>
        </authorList>
    </citation>
    <scope>NUCLEOTIDE SEQUENCE [LARGE SCALE GENOMIC DNA]</scope>
    <source>
        <strain evidence="4 5">DSM 25532</strain>
    </source>
</reference>
<feature type="domain" description="SGNH hydrolase-type esterase" evidence="3">
    <location>
        <begin position="265"/>
        <end position="431"/>
    </location>
</feature>
<dbReference type="Gene3D" id="2.60.120.260">
    <property type="entry name" value="Galactose-binding domain-like"/>
    <property type="match status" value="1"/>
</dbReference>
<proteinExistence type="inferred from homology"/>
<evidence type="ECO:0000259" key="3">
    <source>
        <dbReference type="Pfam" id="PF13472"/>
    </source>
</evidence>
<protein>
    <submittedName>
        <fullName evidence="4">Lysophospholipase L1-like esterase</fullName>
    </submittedName>
</protein>
<dbReference type="AlphaFoldDB" id="A0A366H0V9"/>
<feature type="signal peptide" evidence="2">
    <location>
        <begin position="1"/>
        <end position="22"/>
    </location>
</feature>
<organism evidence="4 5">
    <name type="scientific">Roseimicrobium gellanilyticum</name>
    <dbReference type="NCBI Taxonomy" id="748857"/>
    <lineage>
        <taxon>Bacteria</taxon>
        <taxon>Pseudomonadati</taxon>
        <taxon>Verrucomicrobiota</taxon>
        <taxon>Verrucomicrobiia</taxon>
        <taxon>Verrucomicrobiales</taxon>
        <taxon>Verrucomicrobiaceae</taxon>
        <taxon>Roseimicrobium</taxon>
    </lineage>
</organism>
<sequence length="445" mass="48257">MKVLLQLSTTLIAGLLAVPSLAKEPGILLRNGDMEEGDSVPAGWIGKFGQCEVRKDTLWYHGGKASMVVDRSAMTDNGRGCIHQMILLREPPKEANPAVVSSATPSEAKAPITPPGPLKIKVSGWLRTGVDAKATFAAHFFDDKHGFSELVPIAHVEKFQDWQQAQAEIDVPPQATRVALSLYLEGKSRAWLDDVAITVTPESSVKEIAALNVVSAPKSPKEPGDVTKVPTTAVPGYYPEQPHAWQAFHESFVRRARQGGIDVLFLGDSITQGWSTTGEDPWEKHFAPFKAANFGLGGDKTGNVLWRIENGELEGISPKVVVLMIGMNNLWDGKNTSTDIVTGIRTIVDKLRAKLPQSKVLILGLPPSGADPMGLDRVRIAQVNTEAAGIGNGAEVRFLDLFPRFLTRNGTLVPGAYAPDNVHLTAQGYAILAEELRPWVEQMMK</sequence>
<name>A0A366H0V9_9BACT</name>
<evidence type="ECO:0000313" key="5">
    <source>
        <dbReference type="Proteomes" id="UP000253426"/>
    </source>
</evidence>
<comment type="caution">
    <text evidence="4">The sequence shown here is derived from an EMBL/GenBank/DDBJ whole genome shotgun (WGS) entry which is preliminary data.</text>
</comment>
<dbReference type="PANTHER" id="PTHR11852:SF0">
    <property type="entry name" value="PLATELET-ACTIVATING FACTOR ACETYLHYDROLASE IB SUBUNIT BETA HOMOLOG"/>
    <property type="match status" value="1"/>
</dbReference>
<feature type="chain" id="PRO_5017051271" evidence="2">
    <location>
        <begin position="23"/>
        <end position="445"/>
    </location>
</feature>
<dbReference type="OrthoDB" id="2513075at2"/>
<keyword evidence="2" id="KW-0732">Signal</keyword>
<dbReference type="RefSeq" id="WP_113962369.1">
    <property type="nucleotide sequence ID" value="NZ_QNRR01000022.1"/>
</dbReference>
<dbReference type="Gene3D" id="3.40.50.1110">
    <property type="entry name" value="SGNH hydrolase"/>
    <property type="match status" value="1"/>
</dbReference>
<dbReference type="GO" id="GO:0016788">
    <property type="term" value="F:hydrolase activity, acting on ester bonds"/>
    <property type="evidence" value="ECO:0007669"/>
    <property type="project" value="UniProtKB-ARBA"/>
</dbReference>
<dbReference type="Proteomes" id="UP000253426">
    <property type="component" value="Unassembled WGS sequence"/>
</dbReference>